<dbReference type="PANTHER" id="PTHR22953:SF153">
    <property type="entry name" value="PURPLE ACID PHOSPHATASE"/>
    <property type="match status" value="1"/>
</dbReference>
<dbReference type="InterPro" id="IPR015914">
    <property type="entry name" value="PAPs_N"/>
</dbReference>
<keyword evidence="6" id="KW-1185">Reference proteome</keyword>
<evidence type="ECO:0000256" key="2">
    <source>
        <dbReference type="SAM" id="MobiDB-lite"/>
    </source>
</evidence>
<dbReference type="SUPFAM" id="SSF56300">
    <property type="entry name" value="Metallo-dependent phosphatases"/>
    <property type="match status" value="1"/>
</dbReference>
<feature type="domain" description="Calcineurin-like phosphoesterase" evidence="3">
    <location>
        <begin position="248"/>
        <end position="425"/>
    </location>
</feature>
<evidence type="ECO:0000259" key="4">
    <source>
        <dbReference type="Pfam" id="PF16656"/>
    </source>
</evidence>
<evidence type="ECO:0000256" key="1">
    <source>
        <dbReference type="ARBA" id="ARBA00022729"/>
    </source>
</evidence>
<organism evidence="5 6">
    <name type="scientific">Catenulispora yoronensis</name>
    <dbReference type="NCBI Taxonomy" id="450799"/>
    <lineage>
        <taxon>Bacteria</taxon>
        <taxon>Bacillati</taxon>
        <taxon>Actinomycetota</taxon>
        <taxon>Actinomycetes</taxon>
        <taxon>Catenulisporales</taxon>
        <taxon>Catenulisporaceae</taxon>
        <taxon>Catenulispora</taxon>
    </lineage>
</organism>
<feature type="region of interest" description="Disordered" evidence="2">
    <location>
        <begin position="434"/>
        <end position="453"/>
    </location>
</feature>
<name>A0ABP5FXX3_9ACTN</name>
<feature type="domain" description="Purple acid phosphatase N-terminal" evidence="4">
    <location>
        <begin position="99"/>
        <end position="189"/>
    </location>
</feature>
<dbReference type="SUPFAM" id="SSF49363">
    <property type="entry name" value="Purple acid phosphatase, N-terminal domain"/>
    <property type="match status" value="1"/>
</dbReference>
<sequence length="569" mass="60027">MNLPSALTACSPTGVSLLASVAAMTDRMPVDRRTALIAAEPAGAALAASPLLAAPAAAATEPESATARTAAEPSARPAAPAGGPLLLTTPGALGAPPVDGLHLTFGADPAREMYASWATAGPVRRPRVRFGTLDGGHGDVVSAETRTYIDGASNREVYVHHAHISGLRPDTTYVYSALHDGVLPDSAAFRTAPTGRRPFTFTSFGDQATPGTTWTAGTGGAFTASAGTLSSPSAGDIVGGVEQVAPLFHLLNGDLCYANINPDRLRTWDSFFQNNTRSARFRPWMPAAGNHENEKGNGPLGFSAFQTRFALPPNGDDPEFAGLWYAFTVGSVRFVVLQNDDVALQDGGDSYVSGYSAGRQKAWLERTLKAARRSRDIDWIVVCMHQVMISSSDANGADLGIRAQWGPLFDQYEVDLVVCGHEHDYERSHPVRGVVSGSETLTPNPVATDTSTVDTSKGTVHMVLGGGGTSSPTNQKFFSGSKAKVLTAVGAVGANGKKTPTYVFEDAPWIGVRDEKNPYGFAAFDVDPGTHAGGQTRIHVTYYVVAQPDGKIAPLETFTLTRNRSDRHS</sequence>
<dbReference type="Pfam" id="PF00149">
    <property type="entry name" value="Metallophos"/>
    <property type="match status" value="1"/>
</dbReference>
<evidence type="ECO:0000313" key="6">
    <source>
        <dbReference type="Proteomes" id="UP001500751"/>
    </source>
</evidence>
<dbReference type="InterPro" id="IPR006311">
    <property type="entry name" value="TAT_signal"/>
</dbReference>
<proteinExistence type="predicted"/>
<dbReference type="Gene3D" id="2.60.40.380">
    <property type="entry name" value="Purple acid phosphatase-like, N-terminal"/>
    <property type="match status" value="1"/>
</dbReference>
<dbReference type="Proteomes" id="UP001500751">
    <property type="component" value="Unassembled WGS sequence"/>
</dbReference>
<evidence type="ECO:0000259" key="3">
    <source>
        <dbReference type="Pfam" id="PF00149"/>
    </source>
</evidence>
<feature type="region of interest" description="Disordered" evidence="2">
    <location>
        <begin position="57"/>
        <end position="90"/>
    </location>
</feature>
<dbReference type="InterPro" id="IPR004843">
    <property type="entry name" value="Calcineurin-like_PHP"/>
</dbReference>
<dbReference type="Gene3D" id="3.60.21.10">
    <property type="match status" value="1"/>
</dbReference>
<dbReference type="InterPro" id="IPR008963">
    <property type="entry name" value="Purple_acid_Pase-like_N"/>
</dbReference>
<dbReference type="PROSITE" id="PS51318">
    <property type="entry name" value="TAT"/>
    <property type="match status" value="1"/>
</dbReference>
<dbReference type="Pfam" id="PF16656">
    <property type="entry name" value="Pur_ac_phosph_N"/>
    <property type="match status" value="1"/>
</dbReference>
<dbReference type="PANTHER" id="PTHR22953">
    <property type="entry name" value="ACID PHOSPHATASE RELATED"/>
    <property type="match status" value="1"/>
</dbReference>
<feature type="compositionally biased region" description="Polar residues" evidence="2">
    <location>
        <begin position="437"/>
        <end position="453"/>
    </location>
</feature>
<dbReference type="InterPro" id="IPR039331">
    <property type="entry name" value="PAPs-like"/>
</dbReference>
<dbReference type="EMBL" id="BAAAQN010000021">
    <property type="protein sequence ID" value="GAA2034947.1"/>
    <property type="molecule type" value="Genomic_DNA"/>
</dbReference>
<dbReference type="InterPro" id="IPR029052">
    <property type="entry name" value="Metallo-depent_PP-like"/>
</dbReference>
<protein>
    <submittedName>
        <fullName evidence="5">Metallophosphoesterase</fullName>
    </submittedName>
</protein>
<gene>
    <name evidence="5" type="ORF">GCM10009839_39500</name>
</gene>
<reference evidence="6" key="1">
    <citation type="journal article" date="2019" name="Int. J. Syst. Evol. Microbiol.">
        <title>The Global Catalogue of Microorganisms (GCM) 10K type strain sequencing project: providing services to taxonomists for standard genome sequencing and annotation.</title>
        <authorList>
            <consortium name="The Broad Institute Genomics Platform"/>
            <consortium name="The Broad Institute Genome Sequencing Center for Infectious Disease"/>
            <person name="Wu L."/>
            <person name="Ma J."/>
        </authorList>
    </citation>
    <scope>NUCLEOTIDE SEQUENCE [LARGE SCALE GENOMIC DNA]</scope>
    <source>
        <strain evidence="6">JCM 16014</strain>
    </source>
</reference>
<keyword evidence="1" id="KW-0732">Signal</keyword>
<comment type="caution">
    <text evidence="5">The sequence shown here is derived from an EMBL/GenBank/DDBJ whole genome shotgun (WGS) entry which is preliminary data.</text>
</comment>
<accession>A0ABP5FXX3</accession>
<evidence type="ECO:0000313" key="5">
    <source>
        <dbReference type="EMBL" id="GAA2034947.1"/>
    </source>
</evidence>